<keyword evidence="2" id="KW-1185">Reference proteome</keyword>
<dbReference type="AlphaFoldDB" id="A0A4P9W4N6"/>
<dbReference type="Proteomes" id="UP000269721">
    <property type="component" value="Unassembled WGS sequence"/>
</dbReference>
<name>A0A4P9W4N6_9FUNG</name>
<proteinExistence type="predicted"/>
<accession>A0A4P9W4N6</accession>
<dbReference type="EMBL" id="KZ997844">
    <property type="protein sequence ID" value="RKO86872.1"/>
    <property type="molecule type" value="Genomic_DNA"/>
</dbReference>
<reference evidence="2" key="1">
    <citation type="journal article" date="2018" name="Nat. Microbiol.">
        <title>Leveraging single-cell genomics to expand the fungal tree of life.</title>
        <authorList>
            <person name="Ahrendt S.R."/>
            <person name="Quandt C.A."/>
            <person name="Ciobanu D."/>
            <person name="Clum A."/>
            <person name="Salamov A."/>
            <person name="Andreopoulos B."/>
            <person name="Cheng J.F."/>
            <person name="Woyke T."/>
            <person name="Pelin A."/>
            <person name="Henrissat B."/>
            <person name="Reynolds N.K."/>
            <person name="Benny G.L."/>
            <person name="Smith M.E."/>
            <person name="James T.Y."/>
            <person name="Grigoriev I.V."/>
        </authorList>
    </citation>
    <scope>NUCLEOTIDE SEQUENCE [LARGE SCALE GENOMIC DNA]</scope>
</reference>
<evidence type="ECO:0000313" key="2">
    <source>
        <dbReference type="Proteomes" id="UP000269721"/>
    </source>
</evidence>
<protein>
    <submittedName>
        <fullName evidence="1">Uncharacterized protein</fullName>
    </submittedName>
</protein>
<organism evidence="1 2">
    <name type="scientific">Blyttiomyces helicus</name>
    <dbReference type="NCBI Taxonomy" id="388810"/>
    <lineage>
        <taxon>Eukaryota</taxon>
        <taxon>Fungi</taxon>
        <taxon>Fungi incertae sedis</taxon>
        <taxon>Chytridiomycota</taxon>
        <taxon>Chytridiomycota incertae sedis</taxon>
        <taxon>Chytridiomycetes</taxon>
        <taxon>Chytridiomycetes incertae sedis</taxon>
        <taxon>Blyttiomyces</taxon>
    </lineage>
</organism>
<gene>
    <name evidence="1" type="ORF">BDK51DRAFT_47590</name>
</gene>
<sequence length="800" mass="78796">MQGNKIENLSAPNSPDDAATKAYVDAIQAGSGLSKNTIGPVFNVNVDSSLQFDSENNVGISSAALGTGLTGGSGSRISVIANQSQITTVGELSTLSVLGLIDANSGVDVKGNRILNVSSPINDSDVANKSYVNSTINDAAGSGLVGVGTVLSVNADSESLEIADNVLRIASTAVSYGLSGGSGTPISVNINQPNIVSVGTLNSLNVGGIVTVTSTADSTSSNSGSLQIQGGAAIGKSANVYGSLFVANGINANGNRITNVAEPQNAVDAATKGYVDSITTTAGSGIKVIETAVSANVDGVSLEITSDNKIRLSSNALGTGLSGGSGSPIAINSNQSEITTVGTLTALTVGGQTVIESTTDVTGASSGSLIVSGGAYVAKSLLVGSQLSVSGTTIFSSPVSITDTTDASQTSSGSLILNGGLSVGKSVQVSGTIYMNSGKITELVNPVNASDATNKGYVDSVIVTPGNGLTKTGTTISANVDGSSLEITSSNMIRVGSAIAGTGLSGGSGVPLSVNSSQSQITSVGMLSSLSVNGTITAYSGVNVNGNTVSNVGTPVMNGDAANKSYVDSTRPTAGLGLISGIGTNINVNVDNFSLGISSTGNTVQIASSGLGTGLGGGNGTAIIVLPNQSQVTTVGTLTSLNVSSTGTSSFQNTSDATSSLSGPFTISGGLSVAKTAFIGGTVNALSSLSVMGNSTFLGQSIFTGSITSLDTVDSVNASTGSMVLAGGASVGKSLAVGGDIIFSNDIDLSTSSTSGWRMFTVTSLDSQDTGTQFSITNGKAGQSSYLSCVNIYDLGSDIR</sequence>
<evidence type="ECO:0000313" key="1">
    <source>
        <dbReference type="EMBL" id="RKO86872.1"/>
    </source>
</evidence>